<dbReference type="EMBL" id="HAED01016720">
    <property type="protein sequence ID" value="SBR03165.1"/>
    <property type="molecule type" value="Transcribed_RNA"/>
</dbReference>
<feature type="compositionally biased region" description="Basic residues" evidence="1">
    <location>
        <begin position="1"/>
        <end position="11"/>
    </location>
</feature>
<evidence type="ECO:0000313" key="2">
    <source>
        <dbReference type="EMBL" id="SBR03165.1"/>
    </source>
</evidence>
<feature type="region of interest" description="Disordered" evidence="1">
    <location>
        <begin position="1"/>
        <end position="59"/>
    </location>
</feature>
<proteinExistence type="predicted"/>
<reference evidence="2" key="2">
    <citation type="submission" date="2016-06" db="EMBL/GenBank/DDBJ databases">
        <title>The genome of a short-lived fish provides insights into sex chromosome evolution and the genetic control of aging.</title>
        <authorList>
            <person name="Reichwald K."/>
            <person name="Felder M."/>
            <person name="Petzold A."/>
            <person name="Koch P."/>
            <person name="Groth M."/>
            <person name="Platzer M."/>
        </authorList>
    </citation>
    <scope>NUCLEOTIDE SEQUENCE</scope>
    <source>
        <tissue evidence="2">Brain</tissue>
    </source>
</reference>
<reference evidence="2" key="1">
    <citation type="submission" date="2016-05" db="EMBL/GenBank/DDBJ databases">
        <authorList>
            <person name="Lavstsen T."/>
            <person name="Jespersen J.S."/>
        </authorList>
    </citation>
    <scope>NUCLEOTIDE SEQUENCE</scope>
    <source>
        <tissue evidence="2">Brain</tissue>
    </source>
</reference>
<organism evidence="2">
    <name type="scientific">Nothobranchius kuhntae</name>
    <name type="common">Beira killifish</name>
    <dbReference type="NCBI Taxonomy" id="321403"/>
    <lineage>
        <taxon>Eukaryota</taxon>
        <taxon>Metazoa</taxon>
        <taxon>Chordata</taxon>
        <taxon>Craniata</taxon>
        <taxon>Vertebrata</taxon>
        <taxon>Euteleostomi</taxon>
        <taxon>Actinopterygii</taxon>
        <taxon>Neopterygii</taxon>
        <taxon>Teleostei</taxon>
        <taxon>Neoteleostei</taxon>
        <taxon>Acanthomorphata</taxon>
        <taxon>Ovalentaria</taxon>
        <taxon>Atherinomorphae</taxon>
        <taxon>Cyprinodontiformes</taxon>
        <taxon>Nothobranchiidae</taxon>
        <taxon>Nothobranchius</taxon>
    </lineage>
</organism>
<accession>A0A1A8J0K0</accession>
<protein>
    <submittedName>
        <fullName evidence="2">Uncharacterized protein</fullName>
    </submittedName>
</protein>
<sequence length="91" mass="9989">MTSRKNKKAKKSTAERAEDGDSQLADDANASSPGVSRSYSPSPSGESRGTEDEEDPSSLTLILKELRGVRKEVKEFRRHEIATIGNKRRVG</sequence>
<feature type="compositionally biased region" description="Low complexity" evidence="1">
    <location>
        <begin position="31"/>
        <end position="47"/>
    </location>
</feature>
<gene>
    <name evidence="2" type="primary">AL929239.1</name>
</gene>
<name>A0A1A8J0K0_NOTKU</name>
<evidence type="ECO:0000256" key="1">
    <source>
        <dbReference type="SAM" id="MobiDB-lite"/>
    </source>
</evidence>
<dbReference type="AlphaFoldDB" id="A0A1A8J0K0"/>